<dbReference type="CTD" id="6755392"/>
<proteinExistence type="inferred from homology"/>
<evidence type="ECO:0000256" key="5">
    <source>
        <dbReference type="ARBA" id="ARBA00022692"/>
    </source>
</evidence>
<comment type="similarity">
    <text evidence="14">Belongs to the adenylyl cyclase class-4/guanylyl cyclase family.</text>
</comment>
<feature type="transmembrane region" description="Helical" evidence="16">
    <location>
        <begin position="361"/>
        <end position="385"/>
    </location>
</feature>
<dbReference type="PhylomeDB" id="B3S1X8"/>
<dbReference type="InterPro" id="IPR018297">
    <property type="entry name" value="A/G_cyclase_CS"/>
</dbReference>
<dbReference type="GO" id="GO:0006171">
    <property type="term" value="P:cAMP biosynthetic process"/>
    <property type="evidence" value="ECO:0000318"/>
    <property type="project" value="GO_Central"/>
</dbReference>
<dbReference type="eggNOG" id="KOG3619">
    <property type="taxonomic scope" value="Eukaryota"/>
</dbReference>
<keyword evidence="5 16" id="KW-0812">Transmembrane</keyword>
<feature type="region of interest" description="Disordered" evidence="15">
    <location>
        <begin position="279"/>
        <end position="310"/>
    </location>
</feature>
<evidence type="ECO:0000256" key="11">
    <source>
        <dbReference type="ARBA" id="ARBA00022998"/>
    </source>
</evidence>
<feature type="compositionally biased region" description="Low complexity" evidence="15">
    <location>
        <begin position="293"/>
        <end position="305"/>
    </location>
</feature>
<dbReference type="EC" id="4.6.1.1" evidence="4"/>
<dbReference type="AlphaFoldDB" id="B3S1X8"/>
<feature type="transmembrane region" description="Helical" evidence="16">
    <location>
        <begin position="554"/>
        <end position="572"/>
    </location>
</feature>
<dbReference type="GO" id="GO:0046872">
    <property type="term" value="F:metal ion binding"/>
    <property type="evidence" value="ECO:0007669"/>
    <property type="project" value="UniProtKB-KW"/>
</dbReference>
<dbReference type="Gene3D" id="3.30.70.1230">
    <property type="entry name" value="Nucleotide cyclase"/>
    <property type="match status" value="3"/>
</dbReference>
<evidence type="ECO:0000259" key="17">
    <source>
        <dbReference type="PROSITE" id="PS50125"/>
    </source>
</evidence>
<dbReference type="STRING" id="10228.B3S1X8"/>
<name>B3S1X8_TRIAD</name>
<evidence type="ECO:0000256" key="7">
    <source>
        <dbReference type="ARBA" id="ARBA00022741"/>
    </source>
</evidence>
<dbReference type="SUPFAM" id="SSF55073">
    <property type="entry name" value="Nucleotide cyclase"/>
    <property type="match status" value="2"/>
</dbReference>
<gene>
    <name evidence="18" type="ORF">TRIADDRAFT_58375</name>
</gene>
<dbReference type="GO" id="GO:0004016">
    <property type="term" value="F:adenylate cyclase activity"/>
    <property type="evidence" value="ECO:0000318"/>
    <property type="project" value="GO_Central"/>
</dbReference>
<dbReference type="PANTHER" id="PTHR45627:SF30">
    <property type="entry name" value="ADENYLATE CYCLASE TYPE 3"/>
    <property type="match status" value="1"/>
</dbReference>
<dbReference type="KEGG" id="tad:TRIADDRAFT_58375"/>
<evidence type="ECO:0000256" key="3">
    <source>
        <dbReference type="ARBA" id="ARBA00004141"/>
    </source>
</evidence>
<evidence type="ECO:0000256" key="9">
    <source>
        <dbReference type="ARBA" id="ARBA00022842"/>
    </source>
</evidence>
<feature type="transmembrane region" description="Helical" evidence="16">
    <location>
        <begin position="432"/>
        <end position="454"/>
    </location>
</feature>
<dbReference type="Proteomes" id="UP000009022">
    <property type="component" value="Unassembled WGS sequence"/>
</dbReference>
<reference evidence="18 19" key="1">
    <citation type="journal article" date="2008" name="Nature">
        <title>The Trichoplax genome and the nature of placozoans.</title>
        <authorList>
            <person name="Srivastava M."/>
            <person name="Begovic E."/>
            <person name="Chapman J."/>
            <person name="Putnam N.H."/>
            <person name="Hellsten U."/>
            <person name="Kawashima T."/>
            <person name="Kuo A."/>
            <person name="Mitros T."/>
            <person name="Salamov A."/>
            <person name="Carpenter M.L."/>
            <person name="Signorovitch A.Y."/>
            <person name="Moreno M.A."/>
            <person name="Kamm K."/>
            <person name="Grimwood J."/>
            <person name="Schmutz J."/>
            <person name="Shapiro H."/>
            <person name="Grigoriev I.V."/>
            <person name="Buss L.W."/>
            <person name="Schierwater B."/>
            <person name="Dellaporta S.L."/>
            <person name="Rokhsar D.S."/>
        </authorList>
    </citation>
    <scope>NUCLEOTIDE SEQUENCE [LARGE SCALE GENOMIC DNA]</scope>
    <source>
        <strain evidence="18 19">Grell-BS-1999</strain>
    </source>
</reference>
<dbReference type="HOGENOM" id="CLU_001072_2_5_1"/>
<feature type="transmembrane region" description="Helical" evidence="16">
    <location>
        <begin position="6"/>
        <end position="27"/>
    </location>
</feature>
<keyword evidence="7" id="KW-0547">Nucleotide-binding</keyword>
<keyword evidence="13 14" id="KW-0456">Lyase</keyword>
<keyword evidence="10 16" id="KW-1133">Transmembrane helix</keyword>
<feature type="transmembrane region" description="Helical" evidence="16">
    <location>
        <begin position="488"/>
        <end position="506"/>
    </location>
</feature>
<evidence type="ECO:0000256" key="16">
    <source>
        <dbReference type="SAM" id="Phobius"/>
    </source>
</evidence>
<feature type="domain" description="Guanylate cyclase" evidence="17">
    <location>
        <begin position="682"/>
        <end position="746"/>
    </location>
</feature>
<evidence type="ECO:0000256" key="6">
    <source>
        <dbReference type="ARBA" id="ARBA00022723"/>
    </source>
</evidence>
<dbReference type="SMART" id="SM00044">
    <property type="entry name" value="CYCc"/>
    <property type="match status" value="2"/>
</dbReference>
<dbReference type="Pfam" id="PF16214">
    <property type="entry name" value="AC_N"/>
    <property type="match status" value="1"/>
</dbReference>
<dbReference type="FunFam" id="3.30.70.1230:FF:000048">
    <property type="entry name" value="Phospholipid-transporting ATPase, putative"/>
    <property type="match status" value="1"/>
</dbReference>
<dbReference type="OMA" id="CVYMGLS"/>
<evidence type="ECO:0000256" key="15">
    <source>
        <dbReference type="SAM" id="MobiDB-lite"/>
    </source>
</evidence>
<evidence type="ECO:0000313" key="19">
    <source>
        <dbReference type="Proteomes" id="UP000009022"/>
    </source>
</evidence>
<accession>B3S1X8</accession>
<sequence length="806" mass="91384">MTTSDKLTANIVLIIGSNVIGLIIFSVSDQKQRLAFLDTRMSMEAKVKMEAQSKQQERLLTSVLPRYIAMEIQGNMNSSSKVGMTEKQFSHFYIQRYENISILFADIVGFTKLSSTFTAQQLVQTLNELFGSFDEKAEENHCLRIKILGDCYYCICGVPDPRPDHAQLTVEMGVAMIRVIADVRKKTGVSSLDMRVGIHSGAGLCGVMGRRKWQFDVWSSDVTLANNMEAGGIPGRIHITDTTYKHLKDDYEVEDGNGGSRSEYLRQRNIHTYLIKRRKHTRNKQCNTENLKLDGSSSKSGNGSNAHHTEEIDYEDKLTKMLDEDLQNRDLDNGEISNPLTLRFKVTETERNYNCEKENMGFTLLIACYIVQVTCFIVSAIILPITLTRTILFAIGSAINIFLVIVTAASNYRKKFYRWLVNLSVYIENRKILSALLAALPAVIIFIAELTEIIQCNTVAVEFNNANNCYFNNSQFYTQNHICKHPVYTMYNMIMLLMVVSALIQLSYEFKLVLLTLITAASIIVVMIPVQNAFTCYDTIVYNSSYGLYADYIQINYLSTFNIGVALIVLVCSTRQMEITARILFLWKKEAIEKKDGVEELQRRNELLVQNILPLHVAKHFLTRQGEIYNESHNEIGVMFASIPNFQDFYSEDEINVQGKECLRFLNEVIIDFDNENVDKWQHLVDLADFALDLIKKLKEINENSFNSFHLRIGISSGPIVAGVIGVNKPHYDIWGNTVNVASRMDTTGKPGSVQVFQETQEILATRGFKFTCRGLIPVKGKGKLLTYYLLGREATGANHLPNMLH</sequence>
<dbReference type="InterPro" id="IPR029787">
    <property type="entry name" value="Nucleotide_cyclase"/>
</dbReference>
<comment type="subcellular location">
    <subcellularLocation>
        <location evidence="3">Membrane</location>
        <topology evidence="3">Multi-pass membrane protein</topology>
    </subcellularLocation>
</comment>
<evidence type="ECO:0000256" key="1">
    <source>
        <dbReference type="ARBA" id="ARBA00001593"/>
    </source>
</evidence>
<feature type="transmembrane region" description="Helical" evidence="16">
    <location>
        <begin position="513"/>
        <end position="534"/>
    </location>
</feature>
<protein>
    <recommendedName>
        <fullName evidence="4">adenylate cyclase</fullName>
        <ecNumber evidence="4">4.6.1.1</ecNumber>
    </recommendedName>
</protein>
<dbReference type="CDD" id="cd07302">
    <property type="entry name" value="CHD"/>
    <property type="match status" value="2"/>
</dbReference>
<dbReference type="GO" id="GO:0007189">
    <property type="term" value="P:adenylate cyclase-activating G protein-coupled receptor signaling pathway"/>
    <property type="evidence" value="ECO:0000318"/>
    <property type="project" value="GO_Central"/>
</dbReference>
<keyword evidence="9" id="KW-0460">Magnesium</keyword>
<dbReference type="EMBL" id="DS985247">
    <property type="protein sequence ID" value="EDV23584.1"/>
    <property type="molecule type" value="Genomic_DNA"/>
</dbReference>
<evidence type="ECO:0000256" key="2">
    <source>
        <dbReference type="ARBA" id="ARBA00001946"/>
    </source>
</evidence>
<comment type="catalytic activity">
    <reaction evidence="1">
        <text>ATP = 3',5'-cyclic AMP + diphosphate</text>
        <dbReference type="Rhea" id="RHEA:15389"/>
        <dbReference type="ChEBI" id="CHEBI:30616"/>
        <dbReference type="ChEBI" id="CHEBI:33019"/>
        <dbReference type="ChEBI" id="CHEBI:58165"/>
        <dbReference type="EC" id="4.6.1.1"/>
    </reaction>
</comment>
<organism evidence="18 19">
    <name type="scientific">Trichoplax adhaerens</name>
    <name type="common">Trichoplax reptans</name>
    <dbReference type="NCBI Taxonomy" id="10228"/>
    <lineage>
        <taxon>Eukaryota</taxon>
        <taxon>Metazoa</taxon>
        <taxon>Placozoa</taxon>
        <taxon>Uniplacotomia</taxon>
        <taxon>Trichoplacea</taxon>
        <taxon>Trichoplacidae</taxon>
        <taxon>Trichoplax</taxon>
    </lineage>
</organism>
<dbReference type="GeneID" id="6755392"/>
<dbReference type="PROSITE" id="PS50125">
    <property type="entry name" value="GUANYLATE_CYCLASE_2"/>
    <property type="match status" value="2"/>
</dbReference>
<dbReference type="OrthoDB" id="10261550at2759"/>
<feature type="domain" description="Guanylate cyclase" evidence="17">
    <location>
        <begin position="101"/>
        <end position="229"/>
    </location>
</feature>
<dbReference type="InterPro" id="IPR032628">
    <property type="entry name" value="AC_N"/>
</dbReference>
<dbReference type="GO" id="GO:0005524">
    <property type="term" value="F:ATP binding"/>
    <property type="evidence" value="ECO:0007669"/>
    <property type="project" value="UniProtKB-KW"/>
</dbReference>
<evidence type="ECO:0000256" key="8">
    <source>
        <dbReference type="ARBA" id="ARBA00022840"/>
    </source>
</evidence>
<dbReference type="GO" id="GO:0005886">
    <property type="term" value="C:plasma membrane"/>
    <property type="evidence" value="ECO:0000318"/>
    <property type="project" value="GO_Central"/>
</dbReference>
<dbReference type="PROSITE" id="PS00452">
    <property type="entry name" value="GUANYLATE_CYCLASE_1"/>
    <property type="match status" value="1"/>
</dbReference>
<keyword evidence="12 16" id="KW-0472">Membrane</keyword>
<evidence type="ECO:0000256" key="10">
    <source>
        <dbReference type="ARBA" id="ARBA00022989"/>
    </source>
</evidence>
<evidence type="ECO:0000256" key="14">
    <source>
        <dbReference type="RuleBase" id="RU000405"/>
    </source>
</evidence>
<dbReference type="PANTHER" id="PTHR45627">
    <property type="entry name" value="ADENYLATE CYCLASE TYPE 1"/>
    <property type="match status" value="1"/>
</dbReference>
<dbReference type="GO" id="GO:0035556">
    <property type="term" value="P:intracellular signal transduction"/>
    <property type="evidence" value="ECO:0007669"/>
    <property type="project" value="InterPro"/>
</dbReference>
<dbReference type="RefSeq" id="XP_002114494.1">
    <property type="nucleotide sequence ID" value="XM_002114458.1"/>
</dbReference>
<keyword evidence="11" id="KW-0115">cAMP biosynthesis</keyword>
<keyword evidence="6" id="KW-0479">Metal-binding</keyword>
<keyword evidence="8" id="KW-0067">ATP-binding</keyword>
<dbReference type="InterPro" id="IPR001054">
    <property type="entry name" value="A/G_cyclase"/>
</dbReference>
<evidence type="ECO:0000313" key="18">
    <source>
        <dbReference type="EMBL" id="EDV23584.1"/>
    </source>
</evidence>
<dbReference type="Pfam" id="PF00211">
    <property type="entry name" value="Guanylate_cyc"/>
    <property type="match status" value="3"/>
</dbReference>
<dbReference type="InParanoid" id="B3S1X8"/>
<evidence type="ECO:0000256" key="13">
    <source>
        <dbReference type="ARBA" id="ARBA00023239"/>
    </source>
</evidence>
<comment type="cofactor">
    <cofactor evidence="2">
        <name>Mg(2+)</name>
        <dbReference type="ChEBI" id="CHEBI:18420"/>
    </cofactor>
</comment>
<feature type="transmembrane region" description="Helical" evidence="16">
    <location>
        <begin position="391"/>
        <end position="412"/>
    </location>
</feature>
<evidence type="ECO:0000256" key="4">
    <source>
        <dbReference type="ARBA" id="ARBA00012201"/>
    </source>
</evidence>
<evidence type="ECO:0000256" key="12">
    <source>
        <dbReference type="ARBA" id="ARBA00023136"/>
    </source>
</evidence>
<keyword evidence="19" id="KW-1185">Reference proteome</keyword>